<dbReference type="InterPro" id="IPR006170">
    <property type="entry name" value="PBP/GOBP"/>
</dbReference>
<feature type="region of interest" description="Disordered" evidence="1">
    <location>
        <begin position="104"/>
        <end position="251"/>
    </location>
</feature>
<sequence>MRASRAVSANMLKFHLLLATLFANVFAGVHVLQQNSSSISEIAGFNSSFVNQLISALEECSVPIHIGTLTSANNSKSDLRDDTYSDRQDEPIIAAYKRSNFYDNYDTNDSESNRHDPYNSRNKNDNYSSDSSWSDSRGYQTSNSRSNDRNSHSDDNARDNHDNRYGSSDSSRDNRHSSDGSNYDENNGDSWRHFGYNSGRTLRNDRHGTRDDSSEENGQDDDDSTSSDQKGSRSSDKSSRNSTRSFGLQSILRRKSRETYNTGGDGVSACTIQCVLSRIQVVTEEGFPSKEALILFLEGSLADPELYSYSKQLVDDCFVKLRSEMEEDNCKFSKKLTDCLGLELKKSSINTTDQETLKFQNKKYQ</sequence>
<feature type="compositionally biased region" description="Basic and acidic residues" evidence="1">
    <location>
        <begin position="111"/>
        <end position="124"/>
    </location>
</feature>
<evidence type="ECO:0000256" key="1">
    <source>
        <dbReference type="SAM" id="MobiDB-lite"/>
    </source>
</evidence>
<reference evidence="3" key="1">
    <citation type="journal article" date="2023" name="IScience">
        <title>Live-bearing cockroach genome reveals convergent evolutionary mechanisms linked to viviparity in insects and beyond.</title>
        <authorList>
            <person name="Fouks B."/>
            <person name="Harrison M.C."/>
            <person name="Mikhailova A.A."/>
            <person name="Marchal E."/>
            <person name="English S."/>
            <person name="Carruthers M."/>
            <person name="Jennings E.C."/>
            <person name="Chiamaka E.L."/>
            <person name="Frigard R.A."/>
            <person name="Pippel M."/>
            <person name="Attardo G.M."/>
            <person name="Benoit J.B."/>
            <person name="Bornberg-Bauer E."/>
            <person name="Tobe S.S."/>
        </authorList>
    </citation>
    <scope>NUCLEOTIDE SEQUENCE</scope>
    <source>
        <strain evidence="3">Stay&amp;Tobe</strain>
    </source>
</reference>
<name>A0AAD8ADM3_DIPPU</name>
<dbReference type="InterPro" id="IPR036728">
    <property type="entry name" value="PBP_GOBP_sf"/>
</dbReference>
<dbReference type="Pfam" id="PF01395">
    <property type="entry name" value="PBP_GOBP"/>
    <property type="match status" value="1"/>
</dbReference>
<evidence type="ECO:0000256" key="2">
    <source>
        <dbReference type="SAM" id="SignalP"/>
    </source>
</evidence>
<protein>
    <submittedName>
        <fullName evidence="3">Uncharacterized protein</fullName>
    </submittedName>
</protein>
<evidence type="ECO:0000313" key="4">
    <source>
        <dbReference type="Proteomes" id="UP001233999"/>
    </source>
</evidence>
<comment type="caution">
    <text evidence="3">The sequence shown here is derived from an EMBL/GenBank/DDBJ whole genome shotgun (WGS) entry which is preliminary data.</text>
</comment>
<proteinExistence type="predicted"/>
<dbReference type="Proteomes" id="UP001233999">
    <property type="component" value="Unassembled WGS sequence"/>
</dbReference>
<gene>
    <name evidence="3" type="ORF">L9F63_011935</name>
</gene>
<keyword evidence="2" id="KW-0732">Signal</keyword>
<feature type="compositionally biased region" description="Basic and acidic residues" evidence="1">
    <location>
        <begin position="146"/>
        <end position="178"/>
    </location>
</feature>
<dbReference type="EMBL" id="JASPKZ010001623">
    <property type="protein sequence ID" value="KAJ9597213.1"/>
    <property type="molecule type" value="Genomic_DNA"/>
</dbReference>
<feature type="compositionally biased region" description="Basic and acidic residues" evidence="1">
    <location>
        <begin position="77"/>
        <end position="90"/>
    </location>
</feature>
<feature type="chain" id="PRO_5041917910" evidence="2">
    <location>
        <begin position="28"/>
        <end position="365"/>
    </location>
</feature>
<feature type="compositionally biased region" description="Acidic residues" evidence="1">
    <location>
        <begin position="213"/>
        <end position="225"/>
    </location>
</feature>
<evidence type="ECO:0000313" key="3">
    <source>
        <dbReference type="EMBL" id="KAJ9597213.1"/>
    </source>
</evidence>
<feature type="region of interest" description="Disordered" evidence="1">
    <location>
        <begin position="71"/>
        <end position="90"/>
    </location>
</feature>
<feature type="compositionally biased region" description="Low complexity" evidence="1">
    <location>
        <begin position="125"/>
        <end position="136"/>
    </location>
</feature>
<dbReference type="Gene3D" id="1.10.238.20">
    <property type="entry name" value="Pheromone/general odorant binding protein domain"/>
    <property type="match status" value="1"/>
</dbReference>
<dbReference type="SUPFAM" id="SSF47565">
    <property type="entry name" value="Insect pheromone/odorant-binding proteins"/>
    <property type="match status" value="1"/>
</dbReference>
<organism evidence="3 4">
    <name type="scientific">Diploptera punctata</name>
    <name type="common">Pacific beetle cockroach</name>
    <dbReference type="NCBI Taxonomy" id="6984"/>
    <lineage>
        <taxon>Eukaryota</taxon>
        <taxon>Metazoa</taxon>
        <taxon>Ecdysozoa</taxon>
        <taxon>Arthropoda</taxon>
        <taxon>Hexapoda</taxon>
        <taxon>Insecta</taxon>
        <taxon>Pterygota</taxon>
        <taxon>Neoptera</taxon>
        <taxon>Polyneoptera</taxon>
        <taxon>Dictyoptera</taxon>
        <taxon>Blattodea</taxon>
        <taxon>Blaberoidea</taxon>
        <taxon>Blaberidae</taxon>
        <taxon>Diplopterinae</taxon>
        <taxon>Diploptera</taxon>
    </lineage>
</organism>
<dbReference type="AlphaFoldDB" id="A0AAD8ADM3"/>
<accession>A0AAD8ADM3</accession>
<dbReference type="GO" id="GO:0005549">
    <property type="term" value="F:odorant binding"/>
    <property type="evidence" value="ECO:0007669"/>
    <property type="project" value="InterPro"/>
</dbReference>
<feature type="compositionally biased region" description="Basic and acidic residues" evidence="1">
    <location>
        <begin position="202"/>
        <end position="212"/>
    </location>
</feature>
<feature type="signal peptide" evidence="2">
    <location>
        <begin position="1"/>
        <end position="27"/>
    </location>
</feature>
<feature type="compositionally biased region" description="Basic and acidic residues" evidence="1">
    <location>
        <begin position="230"/>
        <end position="239"/>
    </location>
</feature>
<keyword evidence="4" id="KW-1185">Reference proteome</keyword>
<reference evidence="3" key="2">
    <citation type="submission" date="2023-05" db="EMBL/GenBank/DDBJ databases">
        <authorList>
            <person name="Fouks B."/>
        </authorList>
    </citation>
    <scope>NUCLEOTIDE SEQUENCE</scope>
    <source>
        <strain evidence="3">Stay&amp;Tobe</strain>
        <tissue evidence="3">Testes</tissue>
    </source>
</reference>